<name>A0ABX5XU85_9BACT</name>
<keyword evidence="3" id="KW-1185">Reference proteome</keyword>
<reference evidence="2 3" key="1">
    <citation type="submission" date="2019-02" db="EMBL/GenBank/DDBJ databases">
        <title>Deep-cultivation of Planctomycetes and their phenomic and genomic characterization uncovers novel biology.</title>
        <authorList>
            <person name="Wiegand S."/>
            <person name="Jogler M."/>
            <person name="Boedeker C."/>
            <person name="Pinto D."/>
            <person name="Vollmers J."/>
            <person name="Rivas-Marin E."/>
            <person name="Kohn T."/>
            <person name="Peeters S.H."/>
            <person name="Heuer A."/>
            <person name="Rast P."/>
            <person name="Oberbeckmann S."/>
            <person name="Bunk B."/>
            <person name="Jeske O."/>
            <person name="Meyerdierks A."/>
            <person name="Storesund J.E."/>
            <person name="Kallscheuer N."/>
            <person name="Luecker S."/>
            <person name="Lage O.M."/>
            <person name="Pohl T."/>
            <person name="Merkel B.J."/>
            <person name="Hornburger P."/>
            <person name="Mueller R.-W."/>
            <person name="Bruemmer F."/>
            <person name="Labrenz M."/>
            <person name="Spormann A.M."/>
            <person name="Op den Camp H."/>
            <person name="Overmann J."/>
            <person name="Amann R."/>
            <person name="Jetten M.S.M."/>
            <person name="Mascher T."/>
            <person name="Medema M.H."/>
            <person name="Devos D.P."/>
            <person name="Kaster A.-K."/>
            <person name="Ovreas L."/>
            <person name="Rohde M."/>
            <person name="Galperin M.Y."/>
            <person name="Jogler C."/>
        </authorList>
    </citation>
    <scope>NUCLEOTIDE SEQUENCE [LARGE SCALE GENOMIC DNA]</scope>
    <source>
        <strain evidence="2 3">TBK1r</strain>
    </source>
</reference>
<dbReference type="EMBL" id="CP036432">
    <property type="protein sequence ID" value="QDV84965.1"/>
    <property type="molecule type" value="Genomic_DNA"/>
</dbReference>
<protein>
    <submittedName>
        <fullName evidence="2">Uncharacterized protein</fullName>
    </submittedName>
</protein>
<accession>A0ABX5XU85</accession>
<evidence type="ECO:0000256" key="1">
    <source>
        <dbReference type="SAM" id="Phobius"/>
    </source>
</evidence>
<keyword evidence="1" id="KW-0812">Transmembrane</keyword>
<sequence length="62" mass="7429">MKPNYAAWVRCSWIHDYLLLLVQGGFCGLWIVRWRWFEIDALRASRLSFISQFLKPKDVLLT</sequence>
<evidence type="ECO:0000313" key="3">
    <source>
        <dbReference type="Proteomes" id="UP000318081"/>
    </source>
</evidence>
<feature type="transmembrane region" description="Helical" evidence="1">
    <location>
        <begin position="17"/>
        <end position="36"/>
    </location>
</feature>
<dbReference type="Proteomes" id="UP000318081">
    <property type="component" value="Chromosome"/>
</dbReference>
<organism evidence="2 3">
    <name type="scientific">Stieleria magnilauensis</name>
    <dbReference type="NCBI Taxonomy" id="2527963"/>
    <lineage>
        <taxon>Bacteria</taxon>
        <taxon>Pseudomonadati</taxon>
        <taxon>Planctomycetota</taxon>
        <taxon>Planctomycetia</taxon>
        <taxon>Pirellulales</taxon>
        <taxon>Pirellulaceae</taxon>
        <taxon>Stieleria</taxon>
    </lineage>
</organism>
<proteinExistence type="predicted"/>
<keyword evidence="1" id="KW-1133">Transmembrane helix</keyword>
<gene>
    <name evidence="2" type="ORF">TBK1r_39170</name>
</gene>
<keyword evidence="1" id="KW-0472">Membrane</keyword>
<evidence type="ECO:0000313" key="2">
    <source>
        <dbReference type="EMBL" id="QDV84965.1"/>
    </source>
</evidence>